<name>A0A5K7SCU4_9BACT</name>
<dbReference type="EMBL" id="AP018694">
    <property type="protein sequence ID" value="BBE19388.1"/>
    <property type="molecule type" value="Genomic_DNA"/>
</dbReference>
<evidence type="ECO:0000256" key="1">
    <source>
        <dbReference type="SAM" id="SignalP"/>
    </source>
</evidence>
<accession>A0A5K7SCU4</accession>
<feature type="chain" id="PRO_5024354175" description="Lipocalin-like domain-containing protein" evidence="1">
    <location>
        <begin position="20"/>
        <end position="155"/>
    </location>
</feature>
<dbReference type="Proteomes" id="UP001193389">
    <property type="component" value="Chromosome"/>
</dbReference>
<dbReference type="RefSeq" id="WP_318347635.1">
    <property type="nucleotide sequence ID" value="NZ_AP018694.1"/>
</dbReference>
<keyword evidence="1" id="KW-0732">Signal</keyword>
<sequence>MKKLFYLLALSMLTLTSMGEGINFSGTWKLNNEKSTLFEQFSLAPIQMIVTQTADTLVVEKYGNFQGTDYVTKDKFSLDGKECVNVGWMNSKKTSTAVWSEDGQTLTISSKMPAQDGGEATMKEVFQMAENNLKVGLNAASSMGEMSETYLLDKQ</sequence>
<proteinExistence type="predicted"/>
<organism evidence="2 3">
    <name type="scientific">Aquipluma nitroreducens</name>
    <dbReference type="NCBI Taxonomy" id="2010828"/>
    <lineage>
        <taxon>Bacteria</taxon>
        <taxon>Pseudomonadati</taxon>
        <taxon>Bacteroidota</taxon>
        <taxon>Bacteroidia</taxon>
        <taxon>Marinilabiliales</taxon>
        <taxon>Prolixibacteraceae</taxon>
        <taxon>Aquipluma</taxon>
    </lineage>
</organism>
<evidence type="ECO:0000313" key="3">
    <source>
        <dbReference type="Proteomes" id="UP001193389"/>
    </source>
</evidence>
<feature type="signal peptide" evidence="1">
    <location>
        <begin position="1"/>
        <end position="19"/>
    </location>
</feature>
<dbReference type="AlphaFoldDB" id="A0A5K7SCU4"/>
<dbReference type="KEGG" id="anf:AQPE_3573"/>
<protein>
    <recommendedName>
        <fullName evidence="4">Lipocalin-like domain-containing protein</fullName>
    </recommendedName>
</protein>
<reference evidence="2" key="1">
    <citation type="journal article" date="2020" name="Int. J. Syst. Evol. Microbiol.">
        <title>Aquipluma nitroreducens gen. nov. sp. nov., a novel facultatively anaerobic bacterium isolated from a freshwater lake.</title>
        <authorList>
            <person name="Watanabe M."/>
            <person name="Kojima H."/>
            <person name="Fukui M."/>
        </authorList>
    </citation>
    <scope>NUCLEOTIDE SEQUENCE</scope>
    <source>
        <strain evidence="2">MeG22</strain>
    </source>
</reference>
<evidence type="ECO:0008006" key="4">
    <source>
        <dbReference type="Google" id="ProtNLM"/>
    </source>
</evidence>
<evidence type="ECO:0000313" key="2">
    <source>
        <dbReference type="EMBL" id="BBE19388.1"/>
    </source>
</evidence>
<keyword evidence="3" id="KW-1185">Reference proteome</keyword>
<gene>
    <name evidence="2" type="ORF">AQPE_3573</name>
</gene>